<dbReference type="CDD" id="cd03784">
    <property type="entry name" value="GT1_Gtf-like"/>
    <property type="match status" value="1"/>
</dbReference>
<dbReference type="InterPro" id="IPR050271">
    <property type="entry name" value="UDP-glycosyltransferase"/>
</dbReference>
<accession>E8V2E5</accession>
<dbReference type="SUPFAM" id="SSF53756">
    <property type="entry name" value="UDP-Glycosyltransferase/glycogen phosphorylase"/>
    <property type="match status" value="1"/>
</dbReference>
<keyword evidence="4" id="KW-1185">Reference proteome</keyword>
<dbReference type="EMBL" id="CP002467">
    <property type="protein sequence ID" value="ADV82363.1"/>
    <property type="molecule type" value="Genomic_DNA"/>
</dbReference>
<proteinExistence type="predicted"/>
<dbReference type="eggNOG" id="COG1819">
    <property type="taxonomic scope" value="Bacteria"/>
</dbReference>
<protein>
    <submittedName>
        <fullName evidence="3">Glycosyltransferase, MGT family</fullName>
    </submittedName>
</protein>
<dbReference type="GO" id="GO:0008194">
    <property type="term" value="F:UDP-glycosyltransferase activity"/>
    <property type="evidence" value="ECO:0007669"/>
    <property type="project" value="InterPro"/>
</dbReference>
<name>E8V2E5_TERSS</name>
<dbReference type="RefSeq" id="WP_013568096.1">
    <property type="nucleotide sequence ID" value="NC_014963.1"/>
</dbReference>
<dbReference type="AlphaFoldDB" id="E8V2E5"/>
<dbReference type="Proteomes" id="UP000006844">
    <property type="component" value="Chromosome"/>
</dbReference>
<gene>
    <name evidence="3" type="ordered locus">AciPR4_1541</name>
</gene>
<dbReference type="GO" id="GO:0016758">
    <property type="term" value="F:hexosyltransferase activity"/>
    <property type="evidence" value="ECO:0007669"/>
    <property type="project" value="UniProtKB-ARBA"/>
</dbReference>
<keyword evidence="2 3" id="KW-0808">Transferase</keyword>
<organism evidence="3 4">
    <name type="scientific">Terriglobus saanensis (strain ATCC BAA-1853 / DSM 23119 / SP1PR4)</name>
    <dbReference type="NCBI Taxonomy" id="401053"/>
    <lineage>
        <taxon>Bacteria</taxon>
        <taxon>Pseudomonadati</taxon>
        <taxon>Acidobacteriota</taxon>
        <taxon>Terriglobia</taxon>
        <taxon>Terriglobales</taxon>
        <taxon>Acidobacteriaceae</taxon>
        <taxon>Terriglobus</taxon>
    </lineage>
</organism>
<dbReference type="PANTHER" id="PTHR48043:SF145">
    <property type="entry name" value="FI06409P-RELATED"/>
    <property type="match status" value="1"/>
</dbReference>
<dbReference type="FunFam" id="3.40.50.2000:FF:000072">
    <property type="entry name" value="Glycosyl transferase"/>
    <property type="match status" value="1"/>
</dbReference>
<dbReference type="PANTHER" id="PTHR48043">
    <property type="entry name" value="EG:EG0003.4 PROTEIN-RELATED"/>
    <property type="match status" value="1"/>
</dbReference>
<dbReference type="HOGENOM" id="CLU_000537_7_1_0"/>
<dbReference type="Gene3D" id="3.40.50.2000">
    <property type="entry name" value="Glycogen Phosphorylase B"/>
    <property type="match status" value="2"/>
</dbReference>
<dbReference type="Pfam" id="PF00201">
    <property type="entry name" value="UDPGT"/>
    <property type="match status" value="1"/>
</dbReference>
<sequence>MKIGFVSMPLSGHLNPMTALARKLQSRGHEIVFFGVPDVEPFARAAGLEFTPFAEKEYPVGSIAEKFSEVAHRHGLEVVDYSCNNLFPSLVEAGLTYLPAKLAETGVEAMVFDTICFYLEMIPMSMGIPYVHIWNILHVDFSGKTPACFVSFPYETTPEAISRNTAVLGAVGQLWAPMIEAAKPHAVKLGLEMNWDDPTSTISKLAIISQTPKEFDFPENPWPEQFVYAGPLHDDGGRESVEFPWDKLTGAPLIYASLGTLVNGLPQIYRNILDAVEKLPHVQLVLSIGKNLNVKELGSIPSNVIVVKTAPQIELLKSAALCITHAGLNTALESLGQGVPMVAIPVGYDQPGVAARIAYHGVGEFVEVADLTSEGLQGLIEKVLESPSYRKKALFFKKVIAKTQGLDVAADAIERVFGENRPTVTSGENVELSHA</sequence>
<dbReference type="OrthoDB" id="9805366at2"/>
<dbReference type="KEGG" id="tsa:AciPR4_1541"/>
<evidence type="ECO:0000256" key="1">
    <source>
        <dbReference type="ARBA" id="ARBA00022676"/>
    </source>
</evidence>
<reference evidence="3 4" key="1">
    <citation type="journal article" date="2012" name="Stand. Genomic Sci.">
        <title>Complete genome sequence of Terriglobus saanensis type strain SP1PR4(T), an Acidobacteria from tundra soil.</title>
        <authorList>
            <person name="Rawat S.R."/>
            <person name="Mannisto M.K."/>
            <person name="Starovoytov V."/>
            <person name="Goodwin L."/>
            <person name="Nolan M."/>
            <person name="Hauser L."/>
            <person name="Land M."/>
            <person name="Davenport K.W."/>
            <person name="Woyke T."/>
            <person name="Haggblom M.M."/>
        </authorList>
    </citation>
    <scope>NUCLEOTIDE SEQUENCE</scope>
    <source>
        <strain evidence="4">ATCC BAA-1853 / DSM 23119 / SP1PR4</strain>
    </source>
</reference>
<evidence type="ECO:0000313" key="3">
    <source>
        <dbReference type="EMBL" id="ADV82363.1"/>
    </source>
</evidence>
<evidence type="ECO:0000313" key="4">
    <source>
        <dbReference type="Proteomes" id="UP000006844"/>
    </source>
</evidence>
<dbReference type="InterPro" id="IPR002213">
    <property type="entry name" value="UDP_glucos_trans"/>
</dbReference>
<evidence type="ECO:0000256" key="2">
    <source>
        <dbReference type="ARBA" id="ARBA00022679"/>
    </source>
</evidence>
<keyword evidence="1" id="KW-0328">Glycosyltransferase</keyword>